<keyword evidence="2" id="KW-0732">Signal</keyword>
<name>A0ABY0CRA2_9DELT</name>
<evidence type="ECO:0000313" key="3">
    <source>
        <dbReference type="EMBL" id="RVU43099.1"/>
    </source>
</evidence>
<comment type="caution">
    <text evidence="3">The sequence shown here is derived from an EMBL/GenBank/DDBJ whole genome shotgun (WGS) entry which is preliminary data.</text>
</comment>
<proteinExistence type="predicted"/>
<evidence type="ECO:0000256" key="1">
    <source>
        <dbReference type="SAM" id="MobiDB-lite"/>
    </source>
</evidence>
<dbReference type="Proteomes" id="UP000282926">
    <property type="component" value="Unassembled WGS sequence"/>
</dbReference>
<dbReference type="EMBL" id="SADD01000007">
    <property type="protein sequence ID" value="RVU43099.1"/>
    <property type="molecule type" value="Genomic_DNA"/>
</dbReference>
<accession>A0ABY0CRA2</accession>
<gene>
    <name evidence="3" type="ORF">EA187_12860</name>
</gene>
<reference evidence="3 4" key="1">
    <citation type="submission" date="2019-01" db="EMBL/GenBank/DDBJ databases">
        <title>Lujinxingia litoralis gen. nov., sp. nov. and Lujinxingia sediminis gen. nov., sp. nov., new members in the order Bradymonadales, isolated from coastal sediment.</title>
        <authorList>
            <person name="Li C.-M."/>
        </authorList>
    </citation>
    <scope>NUCLEOTIDE SEQUENCE [LARGE SCALE GENOMIC DNA]</scope>
    <source>
        <strain evidence="3 4">SEH01</strain>
    </source>
</reference>
<organism evidence="3 4">
    <name type="scientific">Lujinxingia sediminis</name>
    <dbReference type="NCBI Taxonomy" id="2480984"/>
    <lineage>
        <taxon>Bacteria</taxon>
        <taxon>Deltaproteobacteria</taxon>
        <taxon>Bradymonadales</taxon>
        <taxon>Lujinxingiaceae</taxon>
        <taxon>Lujinxingia</taxon>
    </lineage>
</organism>
<evidence type="ECO:0000313" key="4">
    <source>
        <dbReference type="Proteomes" id="UP000282926"/>
    </source>
</evidence>
<protein>
    <recommendedName>
        <fullName evidence="5">Receptor L-domain domain-containing protein</fullName>
    </recommendedName>
</protein>
<evidence type="ECO:0008006" key="5">
    <source>
        <dbReference type="Google" id="ProtNLM"/>
    </source>
</evidence>
<keyword evidence="4" id="KW-1185">Reference proteome</keyword>
<dbReference type="RefSeq" id="WP_127780510.1">
    <property type="nucleotide sequence ID" value="NZ_SADD01000007.1"/>
</dbReference>
<feature type="region of interest" description="Disordered" evidence="1">
    <location>
        <begin position="32"/>
        <end position="61"/>
    </location>
</feature>
<feature type="chain" id="PRO_5045738315" description="Receptor L-domain domain-containing protein" evidence="2">
    <location>
        <begin position="29"/>
        <end position="267"/>
    </location>
</feature>
<feature type="signal peptide" evidence="2">
    <location>
        <begin position="1"/>
        <end position="28"/>
    </location>
</feature>
<sequence length="267" mass="29141">MTKHHHTTIKNTLLFALSTLFLTAGLVACGEGADEPDQTSNQEDRDPSDNIDPDVTGTSRCELLEPDDTTIEGPFVAEHGRVDIKTDADLRRFQRITEVIDGTLWIIPQNISLDCIELPNLRRVDREVQIASSSPTVKTINLPVLQKTGMITLDESGHSESVISEVYIENLTHLERQGFMGGIKVAGAENLTTFSAPRLSHAGDVSFTHSPLLSNIDVSSLKEGVTSMRFASLPSLCYSYVASLAEQLGLSIADSQQVWVSDVKSDC</sequence>
<dbReference type="PROSITE" id="PS51257">
    <property type="entry name" value="PROKAR_LIPOPROTEIN"/>
    <property type="match status" value="1"/>
</dbReference>
<evidence type="ECO:0000256" key="2">
    <source>
        <dbReference type="SAM" id="SignalP"/>
    </source>
</evidence>